<evidence type="ECO:0000313" key="3">
    <source>
        <dbReference type="Proteomes" id="UP000093129"/>
    </source>
</evidence>
<dbReference type="RefSeq" id="WP_065412624.1">
    <property type="nucleotide sequence ID" value="NZ_MASQ01000048.1"/>
</dbReference>
<evidence type="ECO:0000313" key="2">
    <source>
        <dbReference type="EMBL" id="OCB03766.1"/>
    </source>
</evidence>
<dbReference type="Gene3D" id="3.40.30.10">
    <property type="entry name" value="Glutaredoxin"/>
    <property type="match status" value="1"/>
</dbReference>
<dbReference type="InterPro" id="IPR040079">
    <property type="entry name" value="Glutathione_S-Trfase"/>
</dbReference>
<dbReference type="PANTHER" id="PTHR44051:SF21">
    <property type="entry name" value="GLUTATHIONE S-TRANSFERASE FAMILY PROTEIN"/>
    <property type="match status" value="1"/>
</dbReference>
<dbReference type="CDD" id="cd03207">
    <property type="entry name" value="GST_C_8"/>
    <property type="match status" value="1"/>
</dbReference>
<dbReference type="PANTHER" id="PTHR44051">
    <property type="entry name" value="GLUTATHIONE S-TRANSFERASE-RELATED"/>
    <property type="match status" value="1"/>
</dbReference>
<dbReference type="SUPFAM" id="SSF47616">
    <property type="entry name" value="GST C-terminal domain-like"/>
    <property type="match status" value="1"/>
</dbReference>
<gene>
    <name evidence="2" type="ORF">BBC27_06410</name>
</gene>
<dbReference type="SUPFAM" id="SSF52833">
    <property type="entry name" value="Thioredoxin-like"/>
    <property type="match status" value="1"/>
</dbReference>
<keyword evidence="2" id="KW-0808">Transferase</keyword>
<sequence length="212" mass="23446">MPNDRLTFYTNPMSRGRIVRWMLEELGVPYQAVLLDYGTTMKAPEYLAINPMGKVPAIQHGQTVVTEAAAICAYLADAFPQMGLAPAPDDRLRGPYFRWLFFAAGPLEAAASNRAMGFVVPPEREKMMGYGTYAAVMDVLEDAVEQGKYLLGDNFSAVDVYVGAHLGFGMQFGTIERRPGFEHYWSLVSARPAAIRAKQIDDDLLPKDATKT</sequence>
<evidence type="ECO:0000259" key="1">
    <source>
        <dbReference type="PROSITE" id="PS50404"/>
    </source>
</evidence>
<dbReference type="PROSITE" id="PS50404">
    <property type="entry name" value="GST_NTER"/>
    <property type="match status" value="1"/>
</dbReference>
<feature type="domain" description="GST N-terminal" evidence="1">
    <location>
        <begin position="3"/>
        <end position="83"/>
    </location>
</feature>
<dbReference type="Proteomes" id="UP000093129">
    <property type="component" value="Unassembled WGS sequence"/>
</dbReference>
<name>A0A1B9C1B9_9PROT</name>
<dbReference type="SFLD" id="SFLDG01150">
    <property type="entry name" value="Main.1:_Beta-like"/>
    <property type="match status" value="1"/>
</dbReference>
<dbReference type="InterPro" id="IPR036249">
    <property type="entry name" value="Thioredoxin-like_sf"/>
</dbReference>
<comment type="caution">
    <text evidence="2">The sequence shown here is derived from an EMBL/GenBank/DDBJ whole genome shotgun (WGS) entry which is preliminary data.</text>
</comment>
<reference evidence="2 3" key="1">
    <citation type="submission" date="2016-07" db="EMBL/GenBank/DDBJ databases">
        <title>Draft genome of a psychrotolerant acidophile Acidithiobacillus ferrivorans strain YL15.</title>
        <authorList>
            <person name="Peng T."/>
            <person name="Ma L."/>
            <person name="Nan M."/>
            <person name="An N."/>
            <person name="Wang M."/>
            <person name="Qiu G."/>
            <person name="Zeng W."/>
        </authorList>
    </citation>
    <scope>NUCLEOTIDE SEQUENCE [LARGE SCALE GENOMIC DNA]</scope>
    <source>
        <strain evidence="2 3">YL15</strain>
    </source>
</reference>
<dbReference type="GO" id="GO:0016740">
    <property type="term" value="F:transferase activity"/>
    <property type="evidence" value="ECO:0007669"/>
    <property type="project" value="UniProtKB-KW"/>
</dbReference>
<dbReference type="Pfam" id="PF13409">
    <property type="entry name" value="GST_N_2"/>
    <property type="match status" value="1"/>
</dbReference>
<dbReference type="SFLD" id="SFLDS00019">
    <property type="entry name" value="Glutathione_Transferase_(cytos"/>
    <property type="match status" value="1"/>
</dbReference>
<dbReference type="Gene3D" id="1.20.1050.10">
    <property type="match status" value="1"/>
</dbReference>
<dbReference type="EMBL" id="MASQ01000048">
    <property type="protein sequence ID" value="OCB03766.1"/>
    <property type="molecule type" value="Genomic_DNA"/>
</dbReference>
<dbReference type="CDD" id="cd03046">
    <property type="entry name" value="GST_N_GTT1_like"/>
    <property type="match status" value="1"/>
</dbReference>
<protein>
    <submittedName>
        <fullName evidence="2">Glutathione S-transferase</fullName>
    </submittedName>
</protein>
<accession>A0A1B9C1B9</accession>
<dbReference type="AlphaFoldDB" id="A0A1B9C1B9"/>
<dbReference type="InterPro" id="IPR036282">
    <property type="entry name" value="Glutathione-S-Trfase_C_sf"/>
</dbReference>
<organism evidence="2 3">
    <name type="scientific">Acidithiobacillus ferrivorans</name>
    <dbReference type="NCBI Taxonomy" id="160808"/>
    <lineage>
        <taxon>Bacteria</taxon>
        <taxon>Pseudomonadati</taxon>
        <taxon>Pseudomonadota</taxon>
        <taxon>Acidithiobacillia</taxon>
        <taxon>Acidithiobacillales</taxon>
        <taxon>Acidithiobacillaceae</taxon>
        <taxon>Acidithiobacillus</taxon>
    </lineage>
</organism>
<dbReference type="InterPro" id="IPR004045">
    <property type="entry name" value="Glutathione_S-Trfase_N"/>
</dbReference>
<proteinExistence type="predicted"/>
<dbReference type="SFLD" id="SFLDG00358">
    <property type="entry name" value="Main_(cytGST)"/>
    <property type="match status" value="1"/>
</dbReference>